<dbReference type="Proteomes" id="UP000594220">
    <property type="component" value="Unplaced"/>
</dbReference>
<evidence type="ECO:0000313" key="1">
    <source>
        <dbReference type="Ensembl" id="ENSCPRP00005021845.1"/>
    </source>
</evidence>
<reference evidence="1" key="1">
    <citation type="submission" date="2025-08" db="UniProtKB">
        <authorList>
            <consortium name="Ensembl"/>
        </authorList>
    </citation>
    <scope>IDENTIFICATION</scope>
</reference>
<evidence type="ECO:0000313" key="2">
    <source>
        <dbReference type="Proteomes" id="UP000594220"/>
    </source>
</evidence>
<keyword evidence="2" id="KW-1185">Reference proteome</keyword>
<dbReference type="OMA" id="ICCHHAV"/>
<dbReference type="PANTHER" id="PTHR19446">
    <property type="entry name" value="REVERSE TRANSCRIPTASES"/>
    <property type="match status" value="1"/>
</dbReference>
<organism evidence="1 2">
    <name type="scientific">Crocodylus porosus</name>
    <name type="common">Saltwater crocodile</name>
    <name type="synonym">Estuarine crocodile</name>
    <dbReference type="NCBI Taxonomy" id="8502"/>
    <lineage>
        <taxon>Eukaryota</taxon>
        <taxon>Metazoa</taxon>
        <taxon>Chordata</taxon>
        <taxon>Craniata</taxon>
        <taxon>Vertebrata</taxon>
        <taxon>Euteleostomi</taxon>
        <taxon>Archelosauria</taxon>
        <taxon>Archosauria</taxon>
        <taxon>Crocodylia</taxon>
        <taxon>Longirostres</taxon>
        <taxon>Crocodylidae</taxon>
        <taxon>Crocodylus</taxon>
    </lineage>
</organism>
<name>A0A7M4FD05_CROPO</name>
<proteinExistence type="predicted"/>
<sequence>LGKIKNSLSLSLEQEFSLAELAAAVAGLTSGKAPGLDGLPVEFYKAFWPLLGPGLLRVFQESLADKVLPICCHHAVLTLLPKKGDLGYIKNWRPNWLPVSLLCADYKILAKVLATRLHTIMASITRLEESYCMPGRTIQDDLFLLHDLLTASEQFGSL</sequence>
<dbReference type="AlphaFoldDB" id="A0A7M4FD05"/>
<reference evidence="1" key="2">
    <citation type="submission" date="2025-09" db="UniProtKB">
        <authorList>
            <consortium name="Ensembl"/>
        </authorList>
    </citation>
    <scope>IDENTIFICATION</scope>
</reference>
<protein>
    <recommendedName>
        <fullName evidence="3">Reverse transcriptase domain-containing protein</fullName>
    </recommendedName>
</protein>
<dbReference type="Ensembl" id="ENSCPRT00005025526.1">
    <property type="protein sequence ID" value="ENSCPRP00005021845.1"/>
    <property type="gene ID" value="ENSCPRG00005015184.1"/>
</dbReference>
<accession>A0A7M4FD05</accession>
<evidence type="ECO:0008006" key="3">
    <source>
        <dbReference type="Google" id="ProtNLM"/>
    </source>
</evidence>
<dbReference type="GeneTree" id="ENSGT00940000163737"/>